<dbReference type="InterPro" id="IPR052945">
    <property type="entry name" value="Mitotic_Regulator"/>
</dbReference>
<evidence type="ECO:0008006" key="4">
    <source>
        <dbReference type="Google" id="ProtNLM"/>
    </source>
</evidence>
<accession>A0ABT6Q5A7</accession>
<evidence type="ECO:0000313" key="2">
    <source>
        <dbReference type="EMBL" id="MDI2091736.1"/>
    </source>
</evidence>
<dbReference type="RefSeq" id="WP_281448821.1">
    <property type="nucleotide sequence ID" value="NZ_JASBAO010000001.1"/>
</dbReference>
<evidence type="ECO:0000313" key="3">
    <source>
        <dbReference type="Proteomes" id="UP001431634"/>
    </source>
</evidence>
<sequence length="391" mass="45026">MLRNLKEKALNGDVESRYTLGNLYNEGNEHIAQDYAEALMWYEKAADSGHAKAQCRLGMMYEQGHGVEQDINQAFEYYQKSANQGDAEAQFRLGVLYNDGYGVDVDDEEVDFDYGTAVRWYKKAAHQNHVMAQWFLGDMYHAGLGVEQDFNIAFELFDKAAEQANIFFLLAKQYDEGDGVPKDVLQAVKNYQQAQQRLPDWHFIKGYHEITKRLWTLFSDINNVPTDPLQAQEWYSLARKFYEQQVIKNDDNAQIELGKLYAVGNGVVKDTKKAKHYYEMAITTLKLRDDLYAQDKLGDIYRVGEIVEKDSFKAISYYEQAAKENSEAALKLKEIYEQGDGITKDLAKAQQWSKRAEKLKRKYEKQQGELGQKHVKNSHPDMMAMSSGIDE</sequence>
<dbReference type="SMART" id="SM00671">
    <property type="entry name" value="SEL1"/>
    <property type="match status" value="8"/>
</dbReference>
<dbReference type="PANTHER" id="PTHR43628:SF1">
    <property type="entry name" value="CHITIN SYNTHASE REGULATORY FACTOR 2-RELATED"/>
    <property type="match status" value="1"/>
</dbReference>
<feature type="region of interest" description="Disordered" evidence="1">
    <location>
        <begin position="363"/>
        <end position="391"/>
    </location>
</feature>
<dbReference type="PANTHER" id="PTHR43628">
    <property type="entry name" value="ACTIVATOR OF C KINASE PROTEIN 1-RELATED"/>
    <property type="match status" value="1"/>
</dbReference>
<dbReference type="Gene3D" id="1.25.40.10">
    <property type="entry name" value="Tetratricopeptide repeat domain"/>
    <property type="match status" value="3"/>
</dbReference>
<organism evidence="2 3">
    <name type="scientific">Commensalibacter oyaizuii</name>
    <dbReference type="NCBI Taxonomy" id="3043873"/>
    <lineage>
        <taxon>Bacteria</taxon>
        <taxon>Pseudomonadati</taxon>
        <taxon>Pseudomonadota</taxon>
        <taxon>Alphaproteobacteria</taxon>
        <taxon>Acetobacterales</taxon>
        <taxon>Acetobacteraceae</taxon>
    </lineage>
</organism>
<comment type="caution">
    <text evidence="2">The sequence shown here is derived from an EMBL/GenBank/DDBJ whole genome shotgun (WGS) entry which is preliminary data.</text>
</comment>
<dbReference type="Proteomes" id="UP001431634">
    <property type="component" value="Unassembled WGS sequence"/>
</dbReference>
<gene>
    <name evidence="2" type="ORF">QJV27_10210</name>
</gene>
<name>A0ABT6Q5A7_9PROT</name>
<dbReference type="SUPFAM" id="SSF81901">
    <property type="entry name" value="HCP-like"/>
    <property type="match status" value="2"/>
</dbReference>
<dbReference type="EMBL" id="JASBAO010000001">
    <property type="protein sequence ID" value="MDI2091736.1"/>
    <property type="molecule type" value="Genomic_DNA"/>
</dbReference>
<evidence type="ECO:0000256" key="1">
    <source>
        <dbReference type="SAM" id="MobiDB-lite"/>
    </source>
</evidence>
<protein>
    <recommendedName>
        <fullName evidence="4">Sel1 repeat family protein</fullName>
    </recommendedName>
</protein>
<dbReference type="Pfam" id="PF08238">
    <property type="entry name" value="Sel1"/>
    <property type="match status" value="9"/>
</dbReference>
<reference evidence="2" key="1">
    <citation type="submission" date="2023-05" db="EMBL/GenBank/DDBJ databases">
        <title>Whole genome sequence of Commensalibacter sp.</title>
        <authorList>
            <person name="Charoenyingcharoen P."/>
            <person name="Yukphan P."/>
        </authorList>
    </citation>
    <scope>NUCLEOTIDE SEQUENCE</scope>
    <source>
        <strain evidence="2">TBRC 16381</strain>
    </source>
</reference>
<dbReference type="InterPro" id="IPR011990">
    <property type="entry name" value="TPR-like_helical_dom_sf"/>
</dbReference>
<proteinExistence type="predicted"/>
<keyword evidence="3" id="KW-1185">Reference proteome</keyword>
<dbReference type="InterPro" id="IPR006597">
    <property type="entry name" value="Sel1-like"/>
</dbReference>